<protein>
    <submittedName>
        <fullName evidence="1">Uncharacterized protein</fullName>
    </submittedName>
</protein>
<accession>A0A386KAN7</accession>
<dbReference type="EMBL" id="MH746814">
    <property type="protein sequence ID" value="AYD82461.1"/>
    <property type="molecule type" value="Genomic_DNA"/>
</dbReference>
<name>A0A386KAN7_9CAUD</name>
<reference evidence="1 2" key="1">
    <citation type="submission" date="2018-08" db="EMBL/GenBank/DDBJ databases">
        <title>Complete genome sequence of five Acinetobacter baumannii phages from Abidjan, Cote d'Ivoire.</title>
        <authorList>
            <person name="Essoh C."/>
            <person name="Vernadet J.-P."/>
            <person name="Vergnaud G."/>
            <person name="Resch G."/>
            <person name="Pourcel C."/>
        </authorList>
    </citation>
    <scope>NUCLEOTIDE SEQUENCE [LARGE SCALE GENOMIC DNA]</scope>
</reference>
<dbReference type="Proteomes" id="UP000269940">
    <property type="component" value="Segment"/>
</dbReference>
<gene>
    <name evidence="1" type="ORF">Aci05_104</name>
</gene>
<proteinExistence type="predicted"/>
<keyword evidence="2" id="KW-1185">Reference proteome</keyword>
<evidence type="ECO:0000313" key="1">
    <source>
        <dbReference type="EMBL" id="AYD82461.1"/>
    </source>
</evidence>
<organism evidence="1 2">
    <name type="scientific">Acinetobacter phage vB_AbaM_B09_Aci05</name>
    <dbReference type="NCBI Taxonomy" id="2315458"/>
    <lineage>
        <taxon>Viruses</taxon>
        <taxon>Duplodnaviria</taxon>
        <taxon>Heunggongvirae</taxon>
        <taxon>Uroviricota</taxon>
        <taxon>Caudoviricetes</taxon>
        <taxon>Saclayvirus</taxon>
        <taxon>Saclayvirus Aci05</taxon>
    </lineage>
</organism>
<sequence length="49" mass="5944">MFSSFDDWFEELKESASYYGFYIDNAADWEDYYKMGMMPDAAWKKYGNK</sequence>
<evidence type="ECO:0000313" key="2">
    <source>
        <dbReference type="Proteomes" id="UP000269940"/>
    </source>
</evidence>